<dbReference type="PANTHER" id="PTHR44157">
    <property type="entry name" value="DNAJ HOMOLOG SUBFAMILY C MEMBER 11"/>
    <property type="match status" value="1"/>
</dbReference>
<keyword evidence="7" id="KW-1185">Reference proteome</keyword>
<keyword evidence="4" id="KW-0175">Coiled coil</keyword>
<sequence>MAAPTDGQHEDKRSNVDDDYYATLNVSRTATAEEITAAFRMLSRVYHPDKHLNDRDKQNAEVLFNQIRHAHDVLADPQRRAIYDTLGSAGLEQSGWQITLRTKTAQEIREEYERLARQQEERRLQQRTNPTGLISMEVDATDMFDTLYDEEDDYDSEEASFFPHLEMGTMMIRQSVEAPLSEIDTTTLSGTLLTKNGRGYGTLAASWRHIFSNTLWMELTAGMGSAFSGSAKAVKTFDSKHFITAQVDLQPMSQELQPGVSMVLARQLSAHTIGYLTWREGYQQSMTATLAWSSNNTHISSNLQIGVVDSYVGISYVHKLWDTTKLHCSAKLGTIFMTVTYGCKTKISKLNTLGASMTVGHPQGVVLKVTFIRGNQTFAFPLQLSQNVNPSAILYGSVVPLIIYFVINKFAVEPYYASQKKAEAAKLREANRQKVAEQRKNAEASISLMRETYQRNYSTEENRSGLIIVYAEYGSAEELNIGSSSPDARSYGNSVSREVVSVTIPLQVLATNSRLVLGDTSKANLPGFYDPCPGEEKVLRIRYKYRNKLYEVTIKDTESLRIPMEKHLLRVT</sequence>
<dbReference type="EnsemblMetazoa" id="XM_022813057">
    <property type="protein sequence ID" value="XP_022668792"/>
    <property type="gene ID" value="LOC111253537"/>
</dbReference>
<dbReference type="GO" id="GO:0005739">
    <property type="term" value="C:mitochondrion"/>
    <property type="evidence" value="ECO:0007669"/>
    <property type="project" value="GOC"/>
</dbReference>
<dbReference type="AlphaFoldDB" id="A0A7M7KTY4"/>
<dbReference type="GO" id="GO:0042407">
    <property type="term" value="P:cristae formation"/>
    <property type="evidence" value="ECO:0007669"/>
    <property type="project" value="TreeGrafter"/>
</dbReference>
<dbReference type="EnsemblMetazoa" id="XM_022813058">
    <property type="protein sequence ID" value="XP_022668793"/>
    <property type="gene ID" value="LOC111253537"/>
</dbReference>
<dbReference type="Pfam" id="PF11875">
    <property type="entry name" value="DnaJ-like_C11_C"/>
    <property type="match status" value="1"/>
</dbReference>
<dbReference type="SUPFAM" id="SSF46565">
    <property type="entry name" value="Chaperone J-domain"/>
    <property type="match status" value="1"/>
</dbReference>
<dbReference type="OMA" id="QLDKHTM"/>
<evidence type="ECO:0000313" key="6">
    <source>
        <dbReference type="EnsemblMetazoa" id="XP_022668792"/>
    </source>
</evidence>
<proteinExistence type="predicted"/>
<dbReference type="Proteomes" id="UP000594260">
    <property type="component" value="Unplaced"/>
</dbReference>
<dbReference type="InParanoid" id="A0A7M7KTY4"/>
<dbReference type="PRINTS" id="PR00625">
    <property type="entry name" value="JDOMAIN"/>
</dbReference>
<dbReference type="OrthoDB" id="18010at2759"/>
<dbReference type="RefSeq" id="XP_022668792.1">
    <property type="nucleotide sequence ID" value="XM_022813057.1"/>
</dbReference>
<dbReference type="CDD" id="cd06257">
    <property type="entry name" value="DnaJ"/>
    <property type="match status" value="1"/>
</dbReference>
<dbReference type="InterPro" id="IPR036869">
    <property type="entry name" value="J_dom_sf"/>
</dbReference>
<dbReference type="InterPro" id="IPR052243">
    <property type="entry name" value="Mito_inner_membrane_organizer"/>
</dbReference>
<dbReference type="SMART" id="SM00271">
    <property type="entry name" value="DnaJ"/>
    <property type="match status" value="1"/>
</dbReference>
<organism evidence="6 7">
    <name type="scientific">Varroa destructor</name>
    <name type="common">Honeybee mite</name>
    <dbReference type="NCBI Taxonomy" id="109461"/>
    <lineage>
        <taxon>Eukaryota</taxon>
        <taxon>Metazoa</taxon>
        <taxon>Ecdysozoa</taxon>
        <taxon>Arthropoda</taxon>
        <taxon>Chelicerata</taxon>
        <taxon>Arachnida</taxon>
        <taxon>Acari</taxon>
        <taxon>Parasitiformes</taxon>
        <taxon>Mesostigmata</taxon>
        <taxon>Gamasina</taxon>
        <taxon>Dermanyssoidea</taxon>
        <taxon>Varroidae</taxon>
        <taxon>Varroa</taxon>
    </lineage>
</organism>
<evidence type="ECO:0000256" key="3">
    <source>
        <dbReference type="ARBA" id="ARBA00023186"/>
    </source>
</evidence>
<feature type="domain" description="J" evidence="5">
    <location>
        <begin position="19"/>
        <end position="87"/>
    </location>
</feature>
<evidence type="ECO:0000256" key="1">
    <source>
        <dbReference type="ARBA" id="ARBA00004370"/>
    </source>
</evidence>
<keyword evidence="2" id="KW-0472">Membrane</keyword>
<dbReference type="InterPro" id="IPR001623">
    <property type="entry name" value="DnaJ_domain"/>
</dbReference>
<dbReference type="PROSITE" id="PS00636">
    <property type="entry name" value="DNAJ_1"/>
    <property type="match status" value="1"/>
</dbReference>
<feature type="coiled-coil region" evidence="4">
    <location>
        <begin position="101"/>
        <end position="129"/>
    </location>
</feature>
<evidence type="ECO:0000256" key="4">
    <source>
        <dbReference type="SAM" id="Coils"/>
    </source>
</evidence>
<dbReference type="InterPro" id="IPR055225">
    <property type="entry name" value="DNAJC11-like_beta-barrel"/>
</dbReference>
<evidence type="ECO:0000313" key="7">
    <source>
        <dbReference type="Proteomes" id="UP000594260"/>
    </source>
</evidence>
<keyword evidence="3" id="KW-0143">Chaperone</keyword>
<comment type="subcellular location">
    <subcellularLocation>
        <location evidence="1">Membrane</location>
    </subcellularLocation>
</comment>
<dbReference type="InterPro" id="IPR024586">
    <property type="entry name" value="DnaJ-like_C11_C"/>
</dbReference>
<dbReference type="RefSeq" id="XP_022668793.1">
    <property type="nucleotide sequence ID" value="XM_022813058.1"/>
</dbReference>
<dbReference type="GO" id="GO:0016020">
    <property type="term" value="C:membrane"/>
    <property type="evidence" value="ECO:0007669"/>
    <property type="project" value="UniProtKB-SubCell"/>
</dbReference>
<dbReference type="Gene3D" id="1.10.287.110">
    <property type="entry name" value="DnaJ domain"/>
    <property type="match status" value="1"/>
</dbReference>
<dbReference type="Pfam" id="PF00226">
    <property type="entry name" value="DnaJ"/>
    <property type="match status" value="1"/>
</dbReference>
<dbReference type="GeneID" id="111253537"/>
<evidence type="ECO:0000259" key="5">
    <source>
        <dbReference type="PROSITE" id="PS50076"/>
    </source>
</evidence>
<protein>
    <recommendedName>
        <fullName evidence="5">J domain-containing protein</fullName>
    </recommendedName>
</protein>
<name>A0A7M7KTY4_VARDE</name>
<dbReference type="PROSITE" id="PS50076">
    <property type="entry name" value="DNAJ_2"/>
    <property type="match status" value="1"/>
</dbReference>
<dbReference type="CDD" id="cd22249">
    <property type="entry name" value="UDM1_RNF168_RNF169-like"/>
    <property type="match status" value="1"/>
</dbReference>
<evidence type="ECO:0000256" key="2">
    <source>
        <dbReference type="ARBA" id="ARBA00023136"/>
    </source>
</evidence>
<dbReference type="KEGG" id="vde:111253537"/>
<reference evidence="6" key="1">
    <citation type="submission" date="2021-01" db="UniProtKB">
        <authorList>
            <consortium name="EnsemblMetazoa"/>
        </authorList>
    </citation>
    <scope>IDENTIFICATION</scope>
</reference>
<dbReference type="PANTHER" id="PTHR44157:SF1">
    <property type="entry name" value="DNAJ HOMOLOG SUBFAMILY C MEMBER 11"/>
    <property type="match status" value="1"/>
</dbReference>
<dbReference type="Pfam" id="PF22774">
    <property type="entry name" value="DNAJC11_beta-barrel"/>
    <property type="match status" value="1"/>
</dbReference>
<accession>A0A7M7KTY4</accession>
<dbReference type="FunCoup" id="A0A7M7KTY4">
    <property type="interactions" value="2329"/>
</dbReference>
<dbReference type="InterPro" id="IPR018253">
    <property type="entry name" value="DnaJ_domain_CS"/>
</dbReference>